<dbReference type="GO" id="GO:0016757">
    <property type="term" value="F:glycosyltransferase activity"/>
    <property type="evidence" value="ECO:0007669"/>
    <property type="project" value="UniProtKB-KW"/>
</dbReference>
<dbReference type="InterPro" id="IPR029044">
    <property type="entry name" value="Nucleotide-diphossugar_trans"/>
</dbReference>
<sequence length="296" mass="33198">MGFASVPITAAVPACQRFAQLRMTLERLHACQPLPVEILVHLDGNDAALREMVQAEFPDVRLLHSAVLMGPGGARERMMREASSKWIAHFDDDSFPLDADYFAKAWALISKMPETAVFCASILPFEEPDTQGLWLQAFYPGCGHLMNREWFMKTRGYQPVPIAYNLEEVDVSLQLHELGGMCLQSGELRVFHDHLPPEREDENTQVAMMINTVIFPLLRYPVALWPQACGSIVRRLLRLALNGEWKVIGRSFLALPGAVRKYFPLRAPVKFASALSWLLLRRSPVRVAAVSSPASS</sequence>
<organism evidence="2 3">
    <name type="scientific">Prosthecobacter fluviatilis</name>
    <dbReference type="NCBI Taxonomy" id="445931"/>
    <lineage>
        <taxon>Bacteria</taxon>
        <taxon>Pseudomonadati</taxon>
        <taxon>Verrucomicrobiota</taxon>
        <taxon>Verrucomicrobiia</taxon>
        <taxon>Verrucomicrobiales</taxon>
        <taxon>Verrucomicrobiaceae</taxon>
        <taxon>Prosthecobacter</taxon>
    </lineage>
</organism>
<protein>
    <submittedName>
        <fullName evidence="2">Glycosyltransferase family 2 protein</fullName>
        <ecNumber evidence="2">2.4.-.-</ecNumber>
    </submittedName>
</protein>
<dbReference type="Pfam" id="PF00535">
    <property type="entry name" value="Glycos_transf_2"/>
    <property type="match status" value="1"/>
</dbReference>
<feature type="domain" description="Glycosyltransferase 2-like" evidence="1">
    <location>
        <begin position="11"/>
        <end position="133"/>
    </location>
</feature>
<keyword evidence="2" id="KW-0808">Transferase</keyword>
<dbReference type="RefSeq" id="WP_377167007.1">
    <property type="nucleotide sequence ID" value="NZ_JBHSMQ010000004.1"/>
</dbReference>
<dbReference type="CDD" id="cd00761">
    <property type="entry name" value="Glyco_tranf_GTA_type"/>
    <property type="match status" value="1"/>
</dbReference>
<name>A0ABW0KQT1_9BACT</name>
<evidence type="ECO:0000313" key="3">
    <source>
        <dbReference type="Proteomes" id="UP001596052"/>
    </source>
</evidence>
<accession>A0ABW0KQT1</accession>
<keyword evidence="3" id="KW-1185">Reference proteome</keyword>
<keyword evidence="2" id="KW-0328">Glycosyltransferase</keyword>
<proteinExistence type="predicted"/>
<dbReference type="EMBL" id="JBHSMQ010000004">
    <property type="protein sequence ID" value="MFC5455684.1"/>
    <property type="molecule type" value="Genomic_DNA"/>
</dbReference>
<dbReference type="InterPro" id="IPR001173">
    <property type="entry name" value="Glyco_trans_2-like"/>
</dbReference>
<comment type="caution">
    <text evidence="2">The sequence shown here is derived from an EMBL/GenBank/DDBJ whole genome shotgun (WGS) entry which is preliminary data.</text>
</comment>
<dbReference type="Proteomes" id="UP001596052">
    <property type="component" value="Unassembled WGS sequence"/>
</dbReference>
<dbReference type="Gene3D" id="3.90.550.10">
    <property type="entry name" value="Spore Coat Polysaccharide Biosynthesis Protein SpsA, Chain A"/>
    <property type="match status" value="1"/>
</dbReference>
<dbReference type="EC" id="2.4.-.-" evidence="2"/>
<dbReference type="SUPFAM" id="SSF53448">
    <property type="entry name" value="Nucleotide-diphospho-sugar transferases"/>
    <property type="match status" value="1"/>
</dbReference>
<evidence type="ECO:0000259" key="1">
    <source>
        <dbReference type="Pfam" id="PF00535"/>
    </source>
</evidence>
<gene>
    <name evidence="2" type="ORF">ACFQDI_12520</name>
</gene>
<evidence type="ECO:0000313" key="2">
    <source>
        <dbReference type="EMBL" id="MFC5455684.1"/>
    </source>
</evidence>
<reference evidence="3" key="1">
    <citation type="journal article" date="2019" name="Int. J. Syst. Evol. Microbiol.">
        <title>The Global Catalogue of Microorganisms (GCM) 10K type strain sequencing project: providing services to taxonomists for standard genome sequencing and annotation.</title>
        <authorList>
            <consortium name="The Broad Institute Genomics Platform"/>
            <consortium name="The Broad Institute Genome Sequencing Center for Infectious Disease"/>
            <person name="Wu L."/>
            <person name="Ma J."/>
        </authorList>
    </citation>
    <scope>NUCLEOTIDE SEQUENCE [LARGE SCALE GENOMIC DNA]</scope>
    <source>
        <strain evidence="3">CGMCC 4.1469</strain>
    </source>
</reference>